<keyword evidence="2" id="KW-0456">Lyase</keyword>
<gene>
    <name evidence="4" type="ORF">FN846DRAFT_957646</name>
</gene>
<dbReference type="Gene3D" id="3.90.226.10">
    <property type="entry name" value="2-enoyl-CoA Hydratase, Chain A, domain 1"/>
    <property type="match status" value="1"/>
</dbReference>
<dbReference type="AlphaFoldDB" id="A0A5J5ES08"/>
<dbReference type="InterPro" id="IPR029045">
    <property type="entry name" value="ClpP/crotonase-like_dom_sf"/>
</dbReference>
<accession>A0A5J5ES08</accession>
<comment type="caution">
    <text evidence="4">The sequence shown here is derived from an EMBL/GenBank/DDBJ whole genome shotgun (WGS) entry which is preliminary data.</text>
</comment>
<dbReference type="PROSITE" id="PS00166">
    <property type="entry name" value="ENOYL_COA_HYDRATASE"/>
    <property type="match status" value="1"/>
</dbReference>
<evidence type="ECO:0000256" key="3">
    <source>
        <dbReference type="RuleBase" id="RU003707"/>
    </source>
</evidence>
<dbReference type="Pfam" id="PF00378">
    <property type="entry name" value="ECH_1"/>
    <property type="match status" value="1"/>
</dbReference>
<protein>
    <submittedName>
        <fullName evidence="4">ClpP/crotonase-like domain-containing protein</fullName>
    </submittedName>
</protein>
<dbReference type="OrthoDB" id="410701at2759"/>
<dbReference type="PANTHER" id="PTHR11941">
    <property type="entry name" value="ENOYL-COA HYDRATASE-RELATED"/>
    <property type="match status" value="1"/>
</dbReference>
<dbReference type="InterPro" id="IPR018376">
    <property type="entry name" value="Enoyl-CoA_hyd/isom_CS"/>
</dbReference>
<evidence type="ECO:0000313" key="5">
    <source>
        <dbReference type="Proteomes" id="UP000326924"/>
    </source>
</evidence>
<proteinExistence type="inferred from homology"/>
<dbReference type="PANTHER" id="PTHR11941:SF171">
    <property type="entry name" value="SD19268P"/>
    <property type="match status" value="1"/>
</dbReference>
<dbReference type="GO" id="GO:0005739">
    <property type="term" value="C:mitochondrion"/>
    <property type="evidence" value="ECO:0007669"/>
    <property type="project" value="TreeGrafter"/>
</dbReference>
<dbReference type="SUPFAM" id="SSF52096">
    <property type="entry name" value="ClpP/crotonase"/>
    <property type="match status" value="1"/>
</dbReference>
<dbReference type="GO" id="GO:0016829">
    <property type="term" value="F:lyase activity"/>
    <property type="evidence" value="ECO:0007669"/>
    <property type="project" value="UniProtKB-KW"/>
</dbReference>
<dbReference type="Proteomes" id="UP000326924">
    <property type="component" value="Unassembled WGS sequence"/>
</dbReference>
<dbReference type="CDD" id="cd06558">
    <property type="entry name" value="crotonase-like"/>
    <property type="match status" value="1"/>
</dbReference>
<dbReference type="FunFam" id="3.90.226.10:FF:000009">
    <property type="entry name" value="Carnitinyl-CoA dehydratase"/>
    <property type="match status" value="1"/>
</dbReference>
<organism evidence="4 5">
    <name type="scientific">Sphaerosporella brunnea</name>
    <dbReference type="NCBI Taxonomy" id="1250544"/>
    <lineage>
        <taxon>Eukaryota</taxon>
        <taxon>Fungi</taxon>
        <taxon>Dikarya</taxon>
        <taxon>Ascomycota</taxon>
        <taxon>Pezizomycotina</taxon>
        <taxon>Pezizomycetes</taxon>
        <taxon>Pezizales</taxon>
        <taxon>Pyronemataceae</taxon>
        <taxon>Sphaerosporella</taxon>
    </lineage>
</organism>
<dbReference type="EMBL" id="VXIS01000147">
    <property type="protein sequence ID" value="KAA8900912.1"/>
    <property type="molecule type" value="Genomic_DNA"/>
</dbReference>
<evidence type="ECO:0000256" key="2">
    <source>
        <dbReference type="ARBA" id="ARBA00023239"/>
    </source>
</evidence>
<dbReference type="GO" id="GO:0006635">
    <property type="term" value="P:fatty acid beta-oxidation"/>
    <property type="evidence" value="ECO:0007669"/>
    <property type="project" value="TreeGrafter"/>
</dbReference>
<reference evidence="4 5" key="1">
    <citation type="submission" date="2019-09" db="EMBL/GenBank/DDBJ databases">
        <title>Draft genome of the ectomycorrhizal ascomycete Sphaerosporella brunnea.</title>
        <authorList>
            <consortium name="DOE Joint Genome Institute"/>
            <person name="Benucci G.M."/>
            <person name="Marozzi G."/>
            <person name="Antonielli L."/>
            <person name="Sanchez S."/>
            <person name="Marco P."/>
            <person name="Wang X."/>
            <person name="Falini L.B."/>
            <person name="Barry K."/>
            <person name="Haridas S."/>
            <person name="Lipzen A."/>
            <person name="Labutti K."/>
            <person name="Grigoriev I.V."/>
            <person name="Murat C."/>
            <person name="Martin F."/>
            <person name="Albertini E."/>
            <person name="Donnini D."/>
            <person name="Bonito G."/>
        </authorList>
    </citation>
    <scope>NUCLEOTIDE SEQUENCE [LARGE SCALE GENOMIC DNA]</scope>
    <source>
        <strain evidence="4 5">Sb_GMNB300</strain>
    </source>
</reference>
<name>A0A5J5ES08_9PEZI</name>
<dbReference type="InParanoid" id="A0A5J5ES08"/>
<sequence>MRPTTLFRVSQHTTRATTRITAPLQLRQHARPLSAAAETAEPTITTRTFPAPHTGLIKLLLLSRPAAKNALSVSLVHSLQHTLSAISSGADKTTRAIIIGSAVPGVFCAGADLKERRCMTPADVEQFLKSLRGCLHTLENLPIPTISAISGFALGGGLELALATDLRIVSPAAQLGLPETRLGIIPGAGGTYRLPRLVGRSRALDIILSGRRVGAIEAVQIGLANRIVDLGDTEDWEGRERTLDAALEVAREICTGAPIAIRVAKRVVSAQSEEAENRGYLQVVGTRDRDEALKAFKEKRNPVFEGL</sequence>
<dbReference type="InterPro" id="IPR001753">
    <property type="entry name" value="Enoyl-CoA_hydra/iso"/>
</dbReference>
<evidence type="ECO:0000313" key="4">
    <source>
        <dbReference type="EMBL" id="KAA8900912.1"/>
    </source>
</evidence>
<keyword evidence="5" id="KW-1185">Reference proteome</keyword>
<evidence type="ECO:0000256" key="1">
    <source>
        <dbReference type="ARBA" id="ARBA00005254"/>
    </source>
</evidence>
<comment type="similarity">
    <text evidence="1 3">Belongs to the enoyl-CoA hydratase/isomerase family.</text>
</comment>